<evidence type="ECO:0000313" key="2">
    <source>
        <dbReference type="EMBL" id="KYQ55588.1"/>
    </source>
</evidence>
<dbReference type="AlphaFoldDB" id="A0A151X5Q5"/>
<dbReference type="EMBL" id="KQ982515">
    <property type="protein sequence ID" value="KYQ55588.1"/>
    <property type="molecule type" value="Genomic_DNA"/>
</dbReference>
<feature type="region of interest" description="Disordered" evidence="1">
    <location>
        <begin position="1"/>
        <end position="38"/>
    </location>
</feature>
<name>A0A151X5Q5_9HYME</name>
<protein>
    <submittedName>
        <fullName evidence="2">Uncharacterized protein</fullName>
    </submittedName>
</protein>
<reference evidence="2 3" key="1">
    <citation type="submission" date="2015-09" db="EMBL/GenBank/DDBJ databases">
        <title>Trachymyrmex zeteki WGS genome.</title>
        <authorList>
            <person name="Nygaard S."/>
            <person name="Hu H."/>
            <person name="Boomsma J."/>
            <person name="Zhang G."/>
        </authorList>
    </citation>
    <scope>NUCLEOTIDE SEQUENCE [LARGE SCALE GENOMIC DNA]</scope>
    <source>
        <strain evidence="2">Tzet28-1</strain>
        <tissue evidence="2">Whole body</tissue>
    </source>
</reference>
<evidence type="ECO:0000313" key="3">
    <source>
        <dbReference type="Proteomes" id="UP000075809"/>
    </source>
</evidence>
<evidence type="ECO:0000256" key="1">
    <source>
        <dbReference type="SAM" id="MobiDB-lite"/>
    </source>
</evidence>
<feature type="compositionally biased region" description="Polar residues" evidence="1">
    <location>
        <begin position="16"/>
        <end position="33"/>
    </location>
</feature>
<keyword evidence="3" id="KW-1185">Reference proteome</keyword>
<proteinExistence type="predicted"/>
<organism evidence="2 3">
    <name type="scientific">Mycetomoellerius zeteki</name>
    <dbReference type="NCBI Taxonomy" id="64791"/>
    <lineage>
        <taxon>Eukaryota</taxon>
        <taxon>Metazoa</taxon>
        <taxon>Ecdysozoa</taxon>
        <taxon>Arthropoda</taxon>
        <taxon>Hexapoda</taxon>
        <taxon>Insecta</taxon>
        <taxon>Pterygota</taxon>
        <taxon>Neoptera</taxon>
        <taxon>Endopterygota</taxon>
        <taxon>Hymenoptera</taxon>
        <taxon>Apocrita</taxon>
        <taxon>Aculeata</taxon>
        <taxon>Formicoidea</taxon>
        <taxon>Formicidae</taxon>
        <taxon>Myrmicinae</taxon>
        <taxon>Mycetomoellerius</taxon>
    </lineage>
</organism>
<gene>
    <name evidence="2" type="ORF">ALC60_05510</name>
</gene>
<accession>A0A151X5Q5</accession>
<sequence>MLEPPAGVRKSARFTIATSPRTGPETSRQNTSRAVAEPRRSCTCAEATVAYVATDTLFAHLFLMDVQHDNCTSSWTSLLSGFGKFKESNDRMYSEA</sequence>
<dbReference type="Proteomes" id="UP000075809">
    <property type="component" value="Unassembled WGS sequence"/>
</dbReference>